<keyword evidence="2" id="KW-0560">Oxidoreductase</keyword>
<comment type="cofactor">
    <cofactor evidence="1">
        <name>Mg(2+)</name>
        <dbReference type="ChEBI" id="CHEBI:18420"/>
    </cofactor>
</comment>
<evidence type="ECO:0000256" key="1">
    <source>
        <dbReference type="ARBA" id="ARBA00001946"/>
    </source>
</evidence>
<comment type="caution">
    <text evidence="5">The sequence shown here is derived from an EMBL/GenBank/DDBJ whole genome shotgun (WGS) entry which is preliminary data.</text>
</comment>
<sequence>MRKPGRRGSQWSGFSAAGVGGVVLASVFSSGGGQCFPSSLWVSGVREQTLPPTERRPERRKEIPPPNGICRDPAPLYDFIITAMRGGAEAPYGRGIFASGSPFDPVTLSDGRTFFPGQGNNAYIFPGVGLAALAHLVTEKDRAEGRLYPPLSSIRDVSLKLAVKVMEYAYEHNMATLHPEPADKEAYVHSLTYSTDYDRFAVDSYRWPEDSAAVQMCKL</sequence>
<dbReference type="InterPro" id="IPR036291">
    <property type="entry name" value="NAD(P)-bd_dom_sf"/>
</dbReference>
<dbReference type="GO" id="GO:0006108">
    <property type="term" value="P:malate metabolic process"/>
    <property type="evidence" value="ECO:0007669"/>
    <property type="project" value="TreeGrafter"/>
</dbReference>
<dbReference type="EMBL" id="SRLO01000398">
    <property type="protein sequence ID" value="TNN57708.1"/>
    <property type="molecule type" value="Genomic_DNA"/>
</dbReference>
<name>A0A4Z2GVV3_9TELE</name>
<dbReference type="GO" id="GO:0005739">
    <property type="term" value="C:mitochondrion"/>
    <property type="evidence" value="ECO:0007669"/>
    <property type="project" value="TreeGrafter"/>
</dbReference>
<dbReference type="OrthoDB" id="5365701at2759"/>
<proteinExistence type="predicted"/>
<accession>A0A4Z2GVV3</accession>
<dbReference type="PANTHER" id="PTHR23406:SF17">
    <property type="entry name" value="NADP-DEPENDENT MALIC ENZYME"/>
    <property type="match status" value="1"/>
</dbReference>
<dbReference type="GO" id="GO:0051287">
    <property type="term" value="F:NAD binding"/>
    <property type="evidence" value="ECO:0007669"/>
    <property type="project" value="InterPro"/>
</dbReference>
<keyword evidence="6" id="KW-1185">Reference proteome</keyword>
<evidence type="ECO:0000313" key="6">
    <source>
        <dbReference type="Proteomes" id="UP000314294"/>
    </source>
</evidence>
<feature type="compositionally biased region" description="Basic and acidic residues" evidence="3">
    <location>
        <begin position="53"/>
        <end position="63"/>
    </location>
</feature>
<dbReference type="SUPFAM" id="SSF51735">
    <property type="entry name" value="NAD(P)-binding Rossmann-fold domains"/>
    <property type="match status" value="1"/>
</dbReference>
<gene>
    <name evidence="5" type="primary">Me3_0</name>
    <name evidence="5" type="ORF">EYF80_032076</name>
</gene>
<feature type="region of interest" description="Disordered" evidence="3">
    <location>
        <begin position="47"/>
        <end position="67"/>
    </location>
</feature>
<evidence type="ECO:0000313" key="5">
    <source>
        <dbReference type="EMBL" id="TNN57708.1"/>
    </source>
</evidence>
<evidence type="ECO:0000256" key="2">
    <source>
        <dbReference type="ARBA" id="ARBA00023002"/>
    </source>
</evidence>
<dbReference type="Gene3D" id="3.40.50.720">
    <property type="entry name" value="NAD(P)-binding Rossmann-like Domain"/>
    <property type="match status" value="1"/>
</dbReference>
<dbReference type="InterPro" id="IPR012302">
    <property type="entry name" value="Malic_NAD-bd"/>
</dbReference>
<dbReference type="AlphaFoldDB" id="A0A4Z2GVV3"/>
<feature type="domain" description="Malic enzyme NAD-binding" evidence="4">
    <location>
        <begin position="16"/>
        <end position="170"/>
    </location>
</feature>
<dbReference type="Pfam" id="PF03949">
    <property type="entry name" value="Malic_M"/>
    <property type="match status" value="1"/>
</dbReference>
<reference evidence="5 6" key="1">
    <citation type="submission" date="2019-03" db="EMBL/GenBank/DDBJ databases">
        <title>First draft genome of Liparis tanakae, snailfish: a comprehensive survey of snailfish specific genes.</title>
        <authorList>
            <person name="Kim W."/>
            <person name="Song I."/>
            <person name="Jeong J.-H."/>
            <person name="Kim D."/>
            <person name="Kim S."/>
            <person name="Ryu S."/>
            <person name="Song J.Y."/>
            <person name="Lee S.K."/>
        </authorList>
    </citation>
    <scope>NUCLEOTIDE SEQUENCE [LARGE SCALE GENOMIC DNA]</scope>
    <source>
        <tissue evidence="5">Muscle</tissue>
    </source>
</reference>
<dbReference type="SMART" id="SM00919">
    <property type="entry name" value="Malic_M"/>
    <property type="match status" value="1"/>
</dbReference>
<evidence type="ECO:0000259" key="4">
    <source>
        <dbReference type="SMART" id="SM00919"/>
    </source>
</evidence>
<dbReference type="GO" id="GO:0004473">
    <property type="term" value="F:malate dehydrogenase (decarboxylating) (NADP+) activity"/>
    <property type="evidence" value="ECO:0007669"/>
    <property type="project" value="TreeGrafter"/>
</dbReference>
<evidence type="ECO:0000256" key="3">
    <source>
        <dbReference type="SAM" id="MobiDB-lite"/>
    </source>
</evidence>
<organism evidence="5 6">
    <name type="scientific">Liparis tanakae</name>
    <name type="common">Tanaka's snailfish</name>
    <dbReference type="NCBI Taxonomy" id="230148"/>
    <lineage>
        <taxon>Eukaryota</taxon>
        <taxon>Metazoa</taxon>
        <taxon>Chordata</taxon>
        <taxon>Craniata</taxon>
        <taxon>Vertebrata</taxon>
        <taxon>Euteleostomi</taxon>
        <taxon>Actinopterygii</taxon>
        <taxon>Neopterygii</taxon>
        <taxon>Teleostei</taxon>
        <taxon>Neoteleostei</taxon>
        <taxon>Acanthomorphata</taxon>
        <taxon>Eupercaria</taxon>
        <taxon>Perciformes</taxon>
        <taxon>Cottioidei</taxon>
        <taxon>Cottales</taxon>
        <taxon>Liparidae</taxon>
        <taxon>Liparis</taxon>
    </lineage>
</organism>
<dbReference type="Proteomes" id="UP000314294">
    <property type="component" value="Unassembled WGS sequence"/>
</dbReference>
<dbReference type="PANTHER" id="PTHR23406">
    <property type="entry name" value="MALIC ENZYME-RELATED"/>
    <property type="match status" value="1"/>
</dbReference>
<protein>
    <submittedName>
        <fullName evidence="5">NADP-dependent malic enzyme, mitochondrial</fullName>
    </submittedName>
</protein>